<sequence>MCGGKKKKPNIRDVDISRRGSFLTTRGGFGLEASGGNDRCTSAETEWPMDIAMGCHLNGITSTSHVILMSGQIVPIGNASICCASSLALRSLRGPAVVEAVFGAAGTRVECKTILLARLAAKAKPVIKEAKRVILPFGDESFCITDNNFPNTPTLAASQTNALRSKLDISVKGEAVPDPVMCFSSCGLPEKLVHNLETAGYSMPTPVQMQVIPASMSYRSLLVSADTGSGKTASFLIPIIALCSRKRLQPYTGKRVPLAIVLAPTRELCLQVEDQAKVLGKGLPFKTALVVGGDPLAQQIYRIDNGVELIVGTPGRLIDLLMKHNVDLSNVSVFVLDEVDCLLERGFRDQAMEIFQALSNPQVMMFSATLHSEVEKMSNSLAKNVVHVSCGNPGRPNKSVKQVVIWVESKQKKQKIFEILKSKQHFKPRAVVFVSSRVGADLLSEAITVATGLEAVSIHGEKTMNERRESLRRFLMGGASVVVSTGVLGRGMDFVKVCQVILFDMPNSIDEYVHQVGRASRMGEEGSAIVFVNNEDRRLFKDLVQFLKTAGAPIPRELANSKYTAGVSVGTERKRKLSYRSCP</sequence>
<keyword evidence="2" id="KW-0547">Nucleotide-binding</keyword>
<dbReference type="Pfam" id="PF00271">
    <property type="entry name" value="Helicase_C"/>
    <property type="match status" value="1"/>
</dbReference>
<evidence type="ECO:0000256" key="1">
    <source>
        <dbReference type="ARBA" id="ARBA00012552"/>
    </source>
</evidence>
<organism evidence="11 12">
    <name type="scientific">Eleusine coracana subsp. coracana</name>
    <dbReference type="NCBI Taxonomy" id="191504"/>
    <lineage>
        <taxon>Eukaryota</taxon>
        <taxon>Viridiplantae</taxon>
        <taxon>Streptophyta</taxon>
        <taxon>Embryophyta</taxon>
        <taxon>Tracheophyta</taxon>
        <taxon>Spermatophyta</taxon>
        <taxon>Magnoliopsida</taxon>
        <taxon>Liliopsida</taxon>
        <taxon>Poales</taxon>
        <taxon>Poaceae</taxon>
        <taxon>PACMAD clade</taxon>
        <taxon>Chloridoideae</taxon>
        <taxon>Cynodonteae</taxon>
        <taxon>Eleusininae</taxon>
        <taxon>Eleusine</taxon>
    </lineage>
</organism>
<comment type="caution">
    <text evidence="11">The sequence shown here is derived from an EMBL/GenBank/DDBJ whole genome shotgun (WGS) entry which is preliminary data.</text>
</comment>
<feature type="domain" description="DEAD-box RNA helicase Q" evidence="10">
    <location>
        <begin position="181"/>
        <end position="209"/>
    </location>
</feature>
<feature type="short sequence motif" description="Q motif" evidence="7">
    <location>
        <begin position="181"/>
        <end position="209"/>
    </location>
</feature>
<evidence type="ECO:0000259" key="10">
    <source>
        <dbReference type="PROSITE" id="PS51195"/>
    </source>
</evidence>
<evidence type="ECO:0000256" key="3">
    <source>
        <dbReference type="ARBA" id="ARBA00022801"/>
    </source>
</evidence>
<dbReference type="PROSITE" id="PS51192">
    <property type="entry name" value="HELICASE_ATP_BIND_1"/>
    <property type="match status" value="1"/>
</dbReference>
<dbReference type="SUPFAM" id="SSF52540">
    <property type="entry name" value="P-loop containing nucleoside triphosphate hydrolases"/>
    <property type="match status" value="2"/>
</dbReference>
<dbReference type="SMART" id="SM00487">
    <property type="entry name" value="DEXDc"/>
    <property type="match status" value="1"/>
</dbReference>
<dbReference type="PROSITE" id="PS51195">
    <property type="entry name" value="Q_MOTIF"/>
    <property type="match status" value="1"/>
</dbReference>
<keyword evidence="4" id="KW-0347">Helicase</keyword>
<dbReference type="InterPro" id="IPR027417">
    <property type="entry name" value="P-loop_NTPase"/>
</dbReference>
<dbReference type="CDD" id="cd18787">
    <property type="entry name" value="SF2_C_DEAD"/>
    <property type="match status" value="1"/>
</dbReference>
<evidence type="ECO:0000256" key="7">
    <source>
        <dbReference type="PROSITE-ProRule" id="PRU00552"/>
    </source>
</evidence>
<proteinExistence type="predicted"/>
<gene>
    <name evidence="11" type="primary">gb06535</name>
    <name evidence="11" type="ORF">PR202_gb06535</name>
</gene>
<dbReference type="InterPro" id="IPR014014">
    <property type="entry name" value="RNA_helicase_DEAD_Q_motif"/>
</dbReference>
<dbReference type="SMART" id="SM00490">
    <property type="entry name" value="HELICc"/>
    <property type="match status" value="1"/>
</dbReference>
<feature type="domain" description="Helicase ATP-binding" evidence="8">
    <location>
        <begin position="212"/>
        <end position="388"/>
    </location>
</feature>
<dbReference type="GO" id="GO:0003724">
    <property type="term" value="F:RNA helicase activity"/>
    <property type="evidence" value="ECO:0007669"/>
    <property type="project" value="UniProtKB-EC"/>
</dbReference>
<keyword evidence="6" id="KW-0694">RNA-binding</keyword>
<evidence type="ECO:0000313" key="11">
    <source>
        <dbReference type="EMBL" id="GJN19278.1"/>
    </source>
</evidence>
<keyword evidence="12" id="KW-1185">Reference proteome</keyword>
<dbReference type="GO" id="GO:0016787">
    <property type="term" value="F:hydrolase activity"/>
    <property type="evidence" value="ECO:0007669"/>
    <property type="project" value="UniProtKB-KW"/>
</dbReference>
<dbReference type="InterPro" id="IPR014001">
    <property type="entry name" value="Helicase_ATP-bd"/>
</dbReference>
<keyword evidence="3" id="KW-0378">Hydrolase</keyword>
<dbReference type="EC" id="3.6.4.13" evidence="1"/>
<dbReference type="Gene3D" id="3.40.50.300">
    <property type="entry name" value="P-loop containing nucleotide triphosphate hydrolases"/>
    <property type="match status" value="2"/>
</dbReference>
<dbReference type="EMBL" id="BQKI01000074">
    <property type="protein sequence ID" value="GJN19278.1"/>
    <property type="molecule type" value="Genomic_DNA"/>
</dbReference>
<reference evidence="11" key="2">
    <citation type="submission" date="2021-12" db="EMBL/GenBank/DDBJ databases">
        <title>Resequencing data analysis of finger millet.</title>
        <authorList>
            <person name="Hatakeyama M."/>
            <person name="Aluri S."/>
            <person name="Balachadran M.T."/>
            <person name="Sivarajan S.R."/>
            <person name="Poveda L."/>
            <person name="Shimizu-Inatsugi R."/>
            <person name="Schlapbach R."/>
            <person name="Sreeman S.M."/>
            <person name="Shimizu K.K."/>
        </authorList>
    </citation>
    <scope>NUCLEOTIDE SEQUENCE</scope>
</reference>
<dbReference type="Proteomes" id="UP001054889">
    <property type="component" value="Unassembled WGS sequence"/>
</dbReference>
<evidence type="ECO:0000259" key="8">
    <source>
        <dbReference type="PROSITE" id="PS51192"/>
    </source>
</evidence>
<evidence type="ECO:0000256" key="2">
    <source>
        <dbReference type="ARBA" id="ARBA00022741"/>
    </source>
</evidence>
<keyword evidence="5" id="KW-0067">ATP-binding</keyword>
<evidence type="ECO:0000256" key="4">
    <source>
        <dbReference type="ARBA" id="ARBA00022806"/>
    </source>
</evidence>
<evidence type="ECO:0000256" key="5">
    <source>
        <dbReference type="ARBA" id="ARBA00022840"/>
    </source>
</evidence>
<dbReference type="AlphaFoldDB" id="A0AAV5E947"/>
<dbReference type="InterPro" id="IPR001650">
    <property type="entry name" value="Helicase_C-like"/>
</dbReference>
<reference evidence="11" key="1">
    <citation type="journal article" date="2018" name="DNA Res.">
        <title>Multiple hybrid de novo genome assembly of finger millet, an orphan allotetraploid crop.</title>
        <authorList>
            <person name="Hatakeyama M."/>
            <person name="Aluri S."/>
            <person name="Balachadran M.T."/>
            <person name="Sivarajan S.R."/>
            <person name="Patrignani A."/>
            <person name="Gruter S."/>
            <person name="Poveda L."/>
            <person name="Shimizu-Inatsugi R."/>
            <person name="Baeten J."/>
            <person name="Francoijs K.J."/>
            <person name="Nataraja K.N."/>
            <person name="Reddy Y.A.N."/>
            <person name="Phadnis S."/>
            <person name="Ravikumar R.L."/>
            <person name="Schlapbach R."/>
            <person name="Sreeman S.M."/>
            <person name="Shimizu K.K."/>
        </authorList>
    </citation>
    <scope>NUCLEOTIDE SEQUENCE</scope>
</reference>
<evidence type="ECO:0000256" key="6">
    <source>
        <dbReference type="ARBA" id="ARBA00022884"/>
    </source>
</evidence>
<dbReference type="Pfam" id="PF00270">
    <property type="entry name" value="DEAD"/>
    <property type="match status" value="1"/>
</dbReference>
<name>A0AAV5E947_ELECO</name>
<protein>
    <recommendedName>
        <fullName evidence="1">RNA helicase</fullName>
        <ecNumber evidence="1">3.6.4.13</ecNumber>
    </recommendedName>
</protein>
<evidence type="ECO:0000313" key="12">
    <source>
        <dbReference type="Proteomes" id="UP001054889"/>
    </source>
</evidence>
<accession>A0AAV5E947</accession>
<dbReference type="GO" id="GO:0005524">
    <property type="term" value="F:ATP binding"/>
    <property type="evidence" value="ECO:0007669"/>
    <property type="project" value="UniProtKB-KW"/>
</dbReference>
<dbReference type="PROSITE" id="PS51194">
    <property type="entry name" value="HELICASE_CTER"/>
    <property type="match status" value="1"/>
</dbReference>
<dbReference type="InterPro" id="IPR011545">
    <property type="entry name" value="DEAD/DEAH_box_helicase_dom"/>
</dbReference>
<evidence type="ECO:0000259" key="9">
    <source>
        <dbReference type="PROSITE" id="PS51194"/>
    </source>
</evidence>
<dbReference type="PANTHER" id="PTHR47958">
    <property type="entry name" value="ATP-DEPENDENT RNA HELICASE DBP3"/>
    <property type="match status" value="1"/>
</dbReference>
<dbReference type="GO" id="GO:0003723">
    <property type="term" value="F:RNA binding"/>
    <property type="evidence" value="ECO:0007669"/>
    <property type="project" value="UniProtKB-KW"/>
</dbReference>
<feature type="domain" description="Helicase C-terminal" evidence="9">
    <location>
        <begin position="399"/>
        <end position="562"/>
    </location>
</feature>